<dbReference type="SUPFAM" id="SSF55103">
    <property type="entry name" value="FAD-linked oxidases, C-terminal domain"/>
    <property type="match status" value="1"/>
</dbReference>
<evidence type="ECO:0000256" key="1">
    <source>
        <dbReference type="ARBA" id="ARBA00001974"/>
    </source>
</evidence>
<feature type="region of interest" description="Disordered" evidence="8">
    <location>
        <begin position="522"/>
        <end position="550"/>
    </location>
</feature>
<sequence>MIRGTEGDAVTLTTDAAQDLVQELLRAGVSQVDSSVLARGMYSSDASLYRVVPEVVVRPQHVDELHAVHAVSRFSAVPVTMRGAGTSIAGNAVGEGIVVDTRDLKRIIAIDVDARTATVEPGVVHADLQRAAAPHGLRFGPDPSTHSRCTIGGMIGNNACGSRALGYGRTADNVEAATVLFGNGEVGSFDSRSGAAQGATARQLLGLAQGDLAHVRTRFGQFSRQVSGYSFEHLLPENRGRIERFLVGSEGTLATVLEAEVRLVVDDPRRLLLVLGYDTVSEAADAVPHILDAAHGEFGPNSLIACEGMDSRLVALVRSAGKPVPQLPEGQSWLFVEAAGDAADAVIERVKTASSAVDTRFIESSAEAAALWKIREDGAGLAGISLQTPAHSGWEDSAVPPKHLGAWMRDFESLLKEFGLQGYPYGHFGDGCIHCRIDFPFKHGDPSSTGVFRDFMLACAERLAVYGGSLSGEHGDGRVRSELLPFMYDETSLDLFAQAKRICDPQNLLNPGIIIGPQLEGARAGQPGGTGARVNTEDIRPTRPKQTLPWPGLLMAHDAGDYGAAVHRCSGVGRCVAPRTTGVMCPSYLATTQEKDSTRGRARILQEAMDGTLVHGLSDPAVHEALDLCLSCKGCASDCPAGVDMAAYKAEALHQKYDRDAEGLPRRRLRPRSHYVLGRLPVWAKLAAPVAPLANLMMQLTPLAAAAKWVAGIDQRRSVPRFARRTLRRAAQQLSPLDATGSSARPRSATHVPGASRATSATRATGAGQPDVWVWADSFTNHFFPESGLAAIEYLQSQGLDVRLIQKEGCCGLPWISTGQLDQARRRITQAVEVLAPYVSSGVPVIGLEPSCLATLRSDALELSDTEEARIVAAGVLSFAELLTRLEREGRVRLPDLSGVDVVAQPHCHQSAIIGWEPDRMLLESAGATVTKVAGCCGLAGNFGVEKGHYETSVAVAETYLMPAVRDQRQRGGDTVVLADGMSCRIQLDDLADVPAMHLAELLNSRERDARSTRAPL</sequence>
<gene>
    <name evidence="10" type="ORF">BCL67_1143</name>
</gene>
<keyword evidence="4" id="KW-0274">FAD</keyword>
<dbReference type="GO" id="GO:1903457">
    <property type="term" value="P:lactate catabolic process"/>
    <property type="evidence" value="ECO:0007669"/>
    <property type="project" value="TreeGrafter"/>
</dbReference>
<dbReference type="Pfam" id="PF13183">
    <property type="entry name" value="Fer4_8"/>
    <property type="match status" value="1"/>
</dbReference>
<evidence type="ECO:0000256" key="8">
    <source>
        <dbReference type="SAM" id="MobiDB-lite"/>
    </source>
</evidence>
<dbReference type="InterPro" id="IPR016169">
    <property type="entry name" value="FAD-bd_PCMH_sub2"/>
</dbReference>
<dbReference type="GO" id="GO:0071949">
    <property type="term" value="F:FAD binding"/>
    <property type="evidence" value="ECO:0007669"/>
    <property type="project" value="InterPro"/>
</dbReference>
<feature type="domain" description="FAD-binding PCMH-type" evidence="9">
    <location>
        <begin position="49"/>
        <end position="266"/>
    </location>
</feature>
<evidence type="ECO:0000256" key="2">
    <source>
        <dbReference type="ARBA" id="ARBA00022630"/>
    </source>
</evidence>
<dbReference type="SUPFAM" id="SSF46548">
    <property type="entry name" value="alpha-helical ferredoxin"/>
    <property type="match status" value="1"/>
</dbReference>
<keyword evidence="11" id="KW-1185">Reference proteome</keyword>
<dbReference type="GO" id="GO:0008720">
    <property type="term" value="F:D-lactate dehydrogenase (NAD+) activity"/>
    <property type="evidence" value="ECO:0007669"/>
    <property type="project" value="TreeGrafter"/>
</dbReference>
<evidence type="ECO:0000259" key="9">
    <source>
        <dbReference type="PROSITE" id="PS51387"/>
    </source>
</evidence>
<evidence type="ECO:0000256" key="4">
    <source>
        <dbReference type="ARBA" id="ARBA00022827"/>
    </source>
</evidence>
<proteinExistence type="predicted"/>
<dbReference type="InterPro" id="IPR006094">
    <property type="entry name" value="Oxid_FAD_bind_N"/>
</dbReference>
<organism evidence="10 11">
    <name type="scientific">Nesterenkonia sandarakina</name>
    <dbReference type="NCBI Taxonomy" id="272918"/>
    <lineage>
        <taxon>Bacteria</taxon>
        <taxon>Bacillati</taxon>
        <taxon>Actinomycetota</taxon>
        <taxon>Actinomycetes</taxon>
        <taxon>Micrococcales</taxon>
        <taxon>Micrococcaceae</taxon>
        <taxon>Nesterenkonia</taxon>
    </lineage>
</organism>
<dbReference type="InterPro" id="IPR016164">
    <property type="entry name" value="FAD-linked_Oxase-like_C"/>
</dbReference>
<dbReference type="AlphaFoldDB" id="A0A2T0YFL7"/>
<name>A0A2T0YFL7_9MICC</name>
<keyword evidence="2" id="KW-0285">Flavoprotein</keyword>
<reference evidence="10 11" key="1">
    <citation type="submission" date="2018-03" db="EMBL/GenBank/DDBJ databases">
        <title>Comparative analysis of microorganisms from saline springs in Andes Mountain Range, Colombia.</title>
        <authorList>
            <person name="Rubin E."/>
        </authorList>
    </citation>
    <scope>NUCLEOTIDE SEQUENCE [LARGE SCALE GENOMIC DNA]</scope>
    <source>
        <strain evidence="10 11">CG 35</strain>
    </source>
</reference>
<dbReference type="GO" id="GO:0051536">
    <property type="term" value="F:iron-sulfur cluster binding"/>
    <property type="evidence" value="ECO:0007669"/>
    <property type="project" value="UniProtKB-KW"/>
</dbReference>
<protein>
    <submittedName>
        <fullName evidence="10">FAD/FMN-containing dehydrogenase</fullName>
    </submittedName>
</protein>
<comment type="caution">
    <text evidence="10">The sequence shown here is derived from an EMBL/GenBank/DDBJ whole genome shotgun (WGS) entry which is preliminary data.</text>
</comment>
<dbReference type="InterPro" id="IPR036318">
    <property type="entry name" value="FAD-bd_PCMH-like_sf"/>
</dbReference>
<evidence type="ECO:0000313" key="10">
    <source>
        <dbReference type="EMBL" id="PRZ13676.1"/>
    </source>
</evidence>
<dbReference type="PANTHER" id="PTHR11748">
    <property type="entry name" value="D-LACTATE DEHYDROGENASE"/>
    <property type="match status" value="1"/>
</dbReference>
<dbReference type="Pfam" id="PF01565">
    <property type="entry name" value="FAD_binding_4"/>
    <property type="match status" value="1"/>
</dbReference>
<dbReference type="Pfam" id="PF02913">
    <property type="entry name" value="FAD-oxidase_C"/>
    <property type="match status" value="1"/>
</dbReference>
<dbReference type="InterPro" id="IPR017896">
    <property type="entry name" value="4Fe4S_Fe-S-bd"/>
</dbReference>
<dbReference type="EMBL" id="PVTY01000014">
    <property type="protein sequence ID" value="PRZ13676.1"/>
    <property type="molecule type" value="Genomic_DNA"/>
</dbReference>
<dbReference type="SUPFAM" id="SSF56176">
    <property type="entry name" value="FAD-binding/transporter-associated domain-like"/>
    <property type="match status" value="1"/>
</dbReference>
<dbReference type="Gene3D" id="3.30.465.10">
    <property type="match status" value="1"/>
</dbReference>
<dbReference type="InterPro" id="IPR016166">
    <property type="entry name" value="FAD-bd_PCMH"/>
</dbReference>
<evidence type="ECO:0000256" key="3">
    <source>
        <dbReference type="ARBA" id="ARBA00022723"/>
    </source>
</evidence>
<evidence type="ECO:0000256" key="5">
    <source>
        <dbReference type="ARBA" id="ARBA00023002"/>
    </source>
</evidence>
<feature type="compositionally biased region" description="Low complexity" evidence="8">
    <location>
        <begin position="754"/>
        <end position="764"/>
    </location>
</feature>
<feature type="compositionally biased region" description="Polar residues" evidence="8">
    <location>
        <begin position="733"/>
        <end position="745"/>
    </location>
</feature>
<keyword evidence="7" id="KW-0411">Iron-sulfur</keyword>
<keyword evidence="5" id="KW-0560">Oxidoreductase</keyword>
<dbReference type="InterPro" id="IPR017900">
    <property type="entry name" value="4Fe4S_Fe_S_CS"/>
</dbReference>
<evidence type="ECO:0000256" key="6">
    <source>
        <dbReference type="ARBA" id="ARBA00023004"/>
    </source>
</evidence>
<dbReference type="Pfam" id="PF02754">
    <property type="entry name" value="CCG"/>
    <property type="match status" value="1"/>
</dbReference>
<dbReference type="OrthoDB" id="9770306at2"/>
<accession>A0A2T0YFL7</accession>
<dbReference type="PROSITE" id="PS51387">
    <property type="entry name" value="FAD_PCMH"/>
    <property type="match status" value="1"/>
</dbReference>
<dbReference type="InterPro" id="IPR004113">
    <property type="entry name" value="FAD-bd_oxidored_4_C"/>
</dbReference>
<dbReference type="InterPro" id="IPR004017">
    <property type="entry name" value="Cys_rich_dom"/>
</dbReference>
<dbReference type="PROSITE" id="PS00198">
    <property type="entry name" value="4FE4S_FER_1"/>
    <property type="match status" value="1"/>
</dbReference>
<comment type="cofactor">
    <cofactor evidence="1">
        <name>FAD</name>
        <dbReference type="ChEBI" id="CHEBI:57692"/>
    </cofactor>
</comment>
<keyword evidence="3" id="KW-0479">Metal-binding</keyword>
<evidence type="ECO:0000256" key="7">
    <source>
        <dbReference type="ARBA" id="ARBA00023014"/>
    </source>
</evidence>
<dbReference type="GO" id="GO:0004458">
    <property type="term" value="F:D-lactate dehydrogenase (cytochrome) activity"/>
    <property type="evidence" value="ECO:0007669"/>
    <property type="project" value="TreeGrafter"/>
</dbReference>
<evidence type="ECO:0000313" key="11">
    <source>
        <dbReference type="Proteomes" id="UP000238217"/>
    </source>
</evidence>
<dbReference type="PANTHER" id="PTHR11748:SF119">
    <property type="entry name" value="D-2-HYDROXYGLUTARATE DEHYDROGENASE"/>
    <property type="match status" value="1"/>
</dbReference>
<dbReference type="GO" id="GO:0046872">
    <property type="term" value="F:metal ion binding"/>
    <property type="evidence" value="ECO:0007669"/>
    <property type="project" value="UniProtKB-KW"/>
</dbReference>
<feature type="region of interest" description="Disordered" evidence="8">
    <location>
        <begin position="733"/>
        <end position="764"/>
    </location>
</feature>
<dbReference type="Gene3D" id="3.30.70.2740">
    <property type="match status" value="1"/>
</dbReference>
<dbReference type="Proteomes" id="UP000238217">
    <property type="component" value="Unassembled WGS sequence"/>
</dbReference>
<keyword evidence="6" id="KW-0408">Iron</keyword>